<keyword evidence="3" id="KW-1185">Reference proteome</keyword>
<protein>
    <recommendedName>
        <fullName evidence="1">C-type lectin domain-containing protein</fullName>
    </recommendedName>
</protein>
<dbReference type="PANTHER" id="PTHR22803">
    <property type="entry name" value="MANNOSE, PHOSPHOLIPASE, LECTIN RECEPTOR RELATED"/>
    <property type="match status" value="1"/>
</dbReference>
<dbReference type="CDD" id="cd00037">
    <property type="entry name" value="CLECT"/>
    <property type="match status" value="3"/>
</dbReference>
<proteinExistence type="predicted"/>
<dbReference type="PROSITE" id="PS50041">
    <property type="entry name" value="C_TYPE_LECTIN_2"/>
    <property type="match status" value="4"/>
</dbReference>
<sequence>MTEGCGGGECIQGDQKADADGRYVDVHAGPRLNISPVALFHAIPDMSLLKVLCGALLGFYAVCGDLYSSEIACDDGWLKANNNCYYWNVKDLITYQEARQECQLQGADLMVVGSKSELQWIQIQTEDYRTDAWWVGLNIDGSGIWNWVTGGGDNSIIKWKNEPDNYDDQDCGAINEFGKFGDEYCDSLFGFICKFVINRNEYCPDGPGWFPLDTGCFYVSDLLNKSQRLSWDDASTYCANLVPGRIPVLLFINNMDEKNFIARQLQNSDPNGVMIPWWTGLNDIVTEGNYTWQNGTLANMSLISWDSAPSPDRSLHQDCGIMYFGGVIDDMVCSKQAHYVCEKSAFVAHLNLGCGSWLRGGHSCYLMAKGKGYNWQDARARCLQAGGDLLKVDDKDEKNWLEHLQIGGIGYWTGLNDVAVESHFVWADGNPADSSLINWSEEPNNYAGNENCAEIHRDGKYNDLSCIAKAGYICELVIDPGAPCPSGWVSQASECYYFSSTNLSALVTWYEVEDKCKDLSQPAVSHRLAVSDTDEKTWIKQQLLNQPPNSAGYWTGLNDLQSEGTWSYSNPAENPANLDLIEWGGEPNDHSHAENCGVMYEGGFYNDLDCNAKAFYICEKSIYGNNVSASSLSTSNPTLLITALVGILMTIFENYKI</sequence>
<reference evidence="2" key="2">
    <citation type="journal article" date="2021" name="Genome Biol. Evol.">
        <title>Developing a high-quality reference genome for a parasitic bivalve with doubly uniparental inheritance (Bivalvia: Unionida).</title>
        <authorList>
            <person name="Smith C.H."/>
        </authorList>
    </citation>
    <scope>NUCLEOTIDE SEQUENCE</scope>
    <source>
        <strain evidence="2">CHS0354</strain>
        <tissue evidence="2">Mantle</tissue>
    </source>
</reference>
<name>A0AAE0SRS1_9BIVA</name>
<dbReference type="Proteomes" id="UP001195483">
    <property type="component" value="Unassembled WGS sequence"/>
</dbReference>
<dbReference type="SMART" id="SM00034">
    <property type="entry name" value="CLECT"/>
    <property type="match status" value="4"/>
</dbReference>
<evidence type="ECO:0000313" key="2">
    <source>
        <dbReference type="EMBL" id="KAK3596569.1"/>
    </source>
</evidence>
<feature type="domain" description="C-type lectin" evidence="1">
    <location>
        <begin position="360"/>
        <end position="475"/>
    </location>
</feature>
<dbReference type="AlphaFoldDB" id="A0AAE0SRS1"/>
<evidence type="ECO:0000259" key="1">
    <source>
        <dbReference type="PROSITE" id="PS50041"/>
    </source>
</evidence>
<feature type="domain" description="C-type lectin" evidence="1">
    <location>
        <begin position="491"/>
        <end position="619"/>
    </location>
</feature>
<organism evidence="2 3">
    <name type="scientific">Potamilus streckersoni</name>
    <dbReference type="NCBI Taxonomy" id="2493646"/>
    <lineage>
        <taxon>Eukaryota</taxon>
        <taxon>Metazoa</taxon>
        <taxon>Spiralia</taxon>
        <taxon>Lophotrochozoa</taxon>
        <taxon>Mollusca</taxon>
        <taxon>Bivalvia</taxon>
        <taxon>Autobranchia</taxon>
        <taxon>Heteroconchia</taxon>
        <taxon>Palaeoheterodonta</taxon>
        <taxon>Unionida</taxon>
        <taxon>Unionoidea</taxon>
        <taxon>Unionidae</taxon>
        <taxon>Ambleminae</taxon>
        <taxon>Lampsilini</taxon>
        <taxon>Potamilus</taxon>
    </lineage>
</organism>
<accession>A0AAE0SRS1</accession>
<gene>
    <name evidence="2" type="ORF">CHS0354_010448</name>
</gene>
<reference evidence="2" key="3">
    <citation type="submission" date="2023-05" db="EMBL/GenBank/DDBJ databases">
        <authorList>
            <person name="Smith C.H."/>
        </authorList>
    </citation>
    <scope>NUCLEOTIDE SEQUENCE</scope>
    <source>
        <strain evidence="2">CHS0354</strain>
        <tissue evidence="2">Mantle</tissue>
    </source>
</reference>
<dbReference type="InterPro" id="IPR001304">
    <property type="entry name" value="C-type_lectin-like"/>
</dbReference>
<feature type="domain" description="C-type lectin" evidence="1">
    <location>
        <begin position="80"/>
        <end position="194"/>
    </location>
</feature>
<comment type="caution">
    <text evidence="2">The sequence shown here is derived from an EMBL/GenBank/DDBJ whole genome shotgun (WGS) entry which is preliminary data.</text>
</comment>
<dbReference type="InterPro" id="IPR016187">
    <property type="entry name" value="CTDL_fold"/>
</dbReference>
<feature type="domain" description="C-type lectin" evidence="1">
    <location>
        <begin position="212"/>
        <end position="342"/>
    </location>
</feature>
<dbReference type="Pfam" id="PF00059">
    <property type="entry name" value="Lectin_C"/>
    <property type="match status" value="4"/>
</dbReference>
<dbReference type="Gene3D" id="3.10.100.10">
    <property type="entry name" value="Mannose-Binding Protein A, subunit A"/>
    <property type="match status" value="4"/>
</dbReference>
<dbReference type="EMBL" id="JAEAOA010000654">
    <property type="protein sequence ID" value="KAK3596569.1"/>
    <property type="molecule type" value="Genomic_DNA"/>
</dbReference>
<dbReference type="InterPro" id="IPR050111">
    <property type="entry name" value="C-type_lectin/snaclec_domain"/>
</dbReference>
<dbReference type="SUPFAM" id="SSF56436">
    <property type="entry name" value="C-type lectin-like"/>
    <property type="match status" value="4"/>
</dbReference>
<dbReference type="InterPro" id="IPR016186">
    <property type="entry name" value="C-type_lectin-like/link_sf"/>
</dbReference>
<evidence type="ECO:0000313" key="3">
    <source>
        <dbReference type="Proteomes" id="UP001195483"/>
    </source>
</evidence>
<reference evidence="2" key="1">
    <citation type="journal article" date="2021" name="Genome Biol. Evol.">
        <title>A High-Quality Reference Genome for a Parasitic Bivalve with Doubly Uniparental Inheritance (Bivalvia: Unionida).</title>
        <authorList>
            <person name="Smith C.H."/>
        </authorList>
    </citation>
    <scope>NUCLEOTIDE SEQUENCE</scope>
    <source>
        <strain evidence="2">CHS0354</strain>
    </source>
</reference>